<dbReference type="EMBL" id="JBGFTU010000005">
    <property type="protein sequence ID" value="MEZ0164299.1"/>
    <property type="molecule type" value="Genomic_DNA"/>
</dbReference>
<dbReference type="SUPFAM" id="SSF82649">
    <property type="entry name" value="SufE/NifU"/>
    <property type="match status" value="1"/>
</dbReference>
<evidence type="ECO:0000259" key="1">
    <source>
        <dbReference type="Pfam" id="PF01592"/>
    </source>
</evidence>
<proteinExistence type="predicted"/>
<dbReference type="CDD" id="cd06664">
    <property type="entry name" value="IscU_like"/>
    <property type="match status" value="1"/>
</dbReference>
<evidence type="ECO:0000313" key="2">
    <source>
        <dbReference type="EMBL" id="MEZ0164299.1"/>
    </source>
</evidence>
<reference evidence="2 3" key="1">
    <citation type="submission" date="2024-07" db="EMBL/GenBank/DDBJ databases">
        <authorList>
            <person name="Thanompreechachai J."/>
            <person name="Duangmal K."/>
        </authorList>
    </citation>
    <scope>NUCLEOTIDE SEQUENCE [LARGE SCALE GENOMIC DNA]</scope>
    <source>
        <strain evidence="2 3">LSe6-4</strain>
    </source>
</reference>
<feature type="domain" description="NIF system FeS cluster assembly NifU N-terminal" evidence="1">
    <location>
        <begin position="4"/>
        <end position="128"/>
    </location>
</feature>
<gene>
    <name evidence="2" type="primary">sufU</name>
    <name evidence="2" type="ORF">AB2L27_05900</name>
</gene>
<evidence type="ECO:0000313" key="3">
    <source>
        <dbReference type="Proteomes" id="UP001565927"/>
    </source>
</evidence>
<dbReference type="Proteomes" id="UP001565927">
    <property type="component" value="Unassembled WGS sequence"/>
</dbReference>
<keyword evidence="3" id="KW-1185">Reference proteome</keyword>
<comment type="caution">
    <text evidence="2">The sequence shown here is derived from an EMBL/GenBank/DDBJ whole genome shotgun (WGS) entry which is preliminary data.</text>
</comment>
<dbReference type="Gene3D" id="3.90.1010.10">
    <property type="match status" value="1"/>
</dbReference>
<dbReference type="RefSeq" id="WP_370440542.1">
    <property type="nucleotide sequence ID" value="NZ_JBGFTU010000005.1"/>
</dbReference>
<accession>A0ABV4GZM2</accession>
<dbReference type="NCBIfam" id="TIGR01994">
    <property type="entry name" value="SUF_scaf_2"/>
    <property type="match status" value="1"/>
</dbReference>
<dbReference type="InterPro" id="IPR002871">
    <property type="entry name" value="NIF_FeS_clus_asmbl_NifU_N"/>
</dbReference>
<name>A0ABV4GZM2_9ACTN</name>
<dbReference type="Pfam" id="PF01592">
    <property type="entry name" value="NifU_N"/>
    <property type="match status" value="1"/>
</dbReference>
<protein>
    <submittedName>
        <fullName evidence="2">Fe-S cluster assembly sulfur transfer protein SufU</fullName>
    </submittedName>
</protein>
<sequence>MDLYQQLIIEHSKQPHGEGLREPFTAQAHHVNPTCGDEITLRVRLDGPAGSPVVGDVSYDALGCSISRASASVLHGLVVGRSVADVGELREAVQQMLTSRGEDPGDEEVIGDAVAFAGVAKYPARVKCALLSWSALADAVLRA</sequence>
<dbReference type="PANTHER" id="PTHR10093">
    <property type="entry name" value="IRON-SULFUR CLUSTER ASSEMBLY ENZYME NIFU HOMOLOG"/>
    <property type="match status" value="1"/>
</dbReference>
<organism evidence="2 3">
    <name type="scientific">Kineococcus halophytocola</name>
    <dbReference type="NCBI Taxonomy" id="3234027"/>
    <lineage>
        <taxon>Bacteria</taxon>
        <taxon>Bacillati</taxon>
        <taxon>Actinomycetota</taxon>
        <taxon>Actinomycetes</taxon>
        <taxon>Kineosporiales</taxon>
        <taxon>Kineosporiaceae</taxon>
        <taxon>Kineococcus</taxon>
    </lineage>
</organism>